<evidence type="ECO:0000256" key="1">
    <source>
        <dbReference type="SAM" id="MobiDB-lite"/>
    </source>
</evidence>
<proteinExistence type="predicted"/>
<evidence type="ECO:0000313" key="2">
    <source>
        <dbReference type="EMBL" id="KAK3727006.1"/>
    </source>
</evidence>
<evidence type="ECO:0000313" key="3">
    <source>
        <dbReference type="Proteomes" id="UP001283361"/>
    </source>
</evidence>
<feature type="region of interest" description="Disordered" evidence="1">
    <location>
        <begin position="1"/>
        <end position="27"/>
    </location>
</feature>
<organism evidence="2 3">
    <name type="scientific">Elysia crispata</name>
    <name type="common">lettuce slug</name>
    <dbReference type="NCBI Taxonomy" id="231223"/>
    <lineage>
        <taxon>Eukaryota</taxon>
        <taxon>Metazoa</taxon>
        <taxon>Spiralia</taxon>
        <taxon>Lophotrochozoa</taxon>
        <taxon>Mollusca</taxon>
        <taxon>Gastropoda</taxon>
        <taxon>Heterobranchia</taxon>
        <taxon>Euthyneura</taxon>
        <taxon>Panpulmonata</taxon>
        <taxon>Sacoglossa</taxon>
        <taxon>Placobranchoidea</taxon>
        <taxon>Plakobranchidae</taxon>
        <taxon>Elysia</taxon>
    </lineage>
</organism>
<dbReference type="AlphaFoldDB" id="A0AAE1CQA9"/>
<reference evidence="2" key="1">
    <citation type="journal article" date="2023" name="G3 (Bethesda)">
        <title>A reference genome for the long-term kleptoplast-retaining sea slug Elysia crispata morphotype clarki.</title>
        <authorList>
            <person name="Eastman K.E."/>
            <person name="Pendleton A.L."/>
            <person name="Shaikh M.A."/>
            <person name="Suttiyut T."/>
            <person name="Ogas R."/>
            <person name="Tomko P."/>
            <person name="Gavelis G."/>
            <person name="Widhalm J.R."/>
            <person name="Wisecaver J.H."/>
        </authorList>
    </citation>
    <scope>NUCLEOTIDE SEQUENCE</scope>
    <source>
        <strain evidence="2">ECLA1</strain>
    </source>
</reference>
<dbReference type="Proteomes" id="UP001283361">
    <property type="component" value="Unassembled WGS sequence"/>
</dbReference>
<protein>
    <submittedName>
        <fullName evidence="2">Uncharacterized protein</fullName>
    </submittedName>
</protein>
<dbReference type="EMBL" id="JAWDGP010007265">
    <property type="protein sequence ID" value="KAK3727006.1"/>
    <property type="molecule type" value="Genomic_DNA"/>
</dbReference>
<name>A0AAE1CQA9_9GAST</name>
<accession>A0AAE1CQA9</accession>
<comment type="caution">
    <text evidence="2">The sequence shown here is derived from an EMBL/GenBank/DDBJ whole genome shotgun (WGS) entry which is preliminary data.</text>
</comment>
<gene>
    <name evidence="2" type="ORF">RRG08_032396</name>
</gene>
<keyword evidence="3" id="KW-1185">Reference proteome</keyword>
<sequence>MKRSVQYFRPQQVSADHGRRNGGSTADKAYNGTNFKFYYHTPVEFYSSGRVDKDPADTAKAGAGVLDKSGQVRMMSSSGVRIRTPEIEGVGVVRTRYPIMPVHGKGAPVWKEFNAMKGMTMHMNRYASLFEERPGQMSSNGCATDLQGLLHFQMSLTHMDPPGEHNHDFYINSEELDELKRGVHTMVTSSMDMGHEHELELVYRIHVVLAWANSLPAGTVTACSRRRPSSRPQVLTKPRQSLAPLLHLVSPTHSWLLRRILGLLDLAGKGWSRGSCTRAAPAHSNTPKFRHFILLQEGPATAWGRPALMTNIEGQPVLSDLGHIASVT</sequence>